<evidence type="ECO:0000256" key="6">
    <source>
        <dbReference type="ARBA" id="ARBA00023274"/>
    </source>
</evidence>
<evidence type="ECO:0000256" key="5">
    <source>
        <dbReference type="ARBA" id="ARBA00023242"/>
    </source>
</evidence>
<dbReference type="AlphaFoldDB" id="G0URH0"/>
<dbReference type="Pfam" id="PF00400">
    <property type="entry name" value="WD40"/>
    <property type="match status" value="3"/>
</dbReference>
<evidence type="ECO:0000256" key="7">
    <source>
        <dbReference type="PROSITE-ProRule" id="PRU00221"/>
    </source>
</evidence>
<organism evidence="9">
    <name type="scientific">Trypanosoma congolense (strain IL3000)</name>
    <dbReference type="NCBI Taxonomy" id="1068625"/>
    <lineage>
        <taxon>Eukaryota</taxon>
        <taxon>Discoba</taxon>
        <taxon>Euglenozoa</taxon>
        <taxon>Kinetoplastea</taxon>
        <taxon>Metakinetoplastina</taxon>
        <taxon>Trypanosomatida</taxon>
        <taxon>Trypanosomatidae</taxon>
        <taxon>Trypanosoma</taxon>
        <taxon>Nannomonas</taxon>
    </lineage>
</organism>
<dbReference type="Gene3D" id="2.130.10.10">
    <property type="entry name" value="YVTN repeat-like/Quinoprotein amine dehydrogenase"/>
    <property type="match status" value="2"/>
</dbReference>
<dbReference type="SUPFAM" id="SSF50978">
    <property type="entry name" value="WD40 repeat-like"/>
    <property type="match status" value="1"/>
</dbReference>
<dbReference type="InterPro" id="IPR036322">
    <property type="entry name" value="WD40_repeat_dom_sf"/>
</dbReference>
<comment type="subcellular location">
    <subcellularLocation>
        <location evidence="1">Nucleus</location>
        <location evidence="1">Nucleolus</location>
    </subcellularLocation>
</comment>
<gene>
    <name evidence="9" type="ORF">TCIL3000_8_2010</name>
</gene>
<proteinExistence type="predicted"/>
<dbReference type="PANTHER" id="PTHR19924">
    <property type="entry name" value="UTP15 U3 SMALL NUCLEOLAR RNA-ASSOCIATED PROTEIN 15 FAMILY MEMBER"/>
    <property type="match status" value="1"/>
</dbReference>
<keyword evidence="4" id="KW-0677">Repeat</keyword>
<dbReference type="PROSITE" id="PS50082">
    <property type="entry name" value="WD_REPEATS_2"/>
    <property type="match status" value="2"/>
</dbReference>
<dbReference type="GO" id="GO:1990904">
    <property type="term" value="C:ribonucleoprotein complex"/>
    <property type="evidence" value="ECO:0007669"/>
    <property type="project" value="UniProtKB-KW"/>
</dbReference>
<dbReference type="InterPro" id="IPR020472">
    <property type="entry name" value="WD40_PAC1"/>
</dbReference>
<dbReference type="PANTHER" id="PTHR19924:SF26">
    <property type="entry name" value="U3 SMALL NUCLEOLAR RNA-ASSOCIATED PROTEIN 15 HOMOLOG"/>
    <property type="match status" value="1"/>
</dbReference>
<feature type="repeat" description="WD" evidence="7">
    <location>
        <begin position="114"/>
        <end position="154"/>
    </location>
</feature>
<evidence type="ECO:0000313" key="9">
    <source>
        <dbReference type="EMBL" id="CCC91982.1"/>
    </source>
</evidence>
<dbReference type="SMART" id="SM00320">
    <property type="entry name" value="WD40"/>
    <property type="match status" value="5"/>
</dbReference>
<feature type="repeat" description="WD" evidence="7">
    <location>
        <begin position="241"/>
        <end position="282"/>
    </location>
</feature>
<evidence type="ECO:0000259" key="8">
    <source>
        <dbReference type="Pfam" id="PF09384"/>
    </source>
</evidence>
<dbReference type="GO" id="GO:0045943">
    <property type="term" value="P:positive regulation of transcription by RNA polymerase I"/>
    <property type="evidence" value="ECO:0007669"/>
    <property type="project" value="TreeGrafter"/>
</dbReference>
<dbReference type="Pfam" id="PF09384">
    <property type="entry name" value="UTP15_C"/>
    <property type="match status" value="1"/>
</dbReference>
<dbReference type="VEuPathDB" id="TriTrypDB:TcIL3000_8_2010"/>
<evidence type="ECO:0000256" key="4">
    <source>
        <dbReference type="ARBA" id="ARBA00022737"/>
    </source>
</evidence>
<accession>G0URH0</accession>
<dbReference type="PRINTS" id="PR00320">
    <property type="entry name" value="GPROTEINBRPT"/>
</dbReference>
<feature type="domain" description="U3 small nucleolar RNA-associated protein 15 C-terminal" evidence="8">
    <location>
        <begin position="344"/>
        <end position="472"/>
    </location>
</feature>
<keyword evidence="2" id="KW-0698">rRNA processing</keyword>
<reference evidence="9" key="1">
    <citation type="journal article" date="2012" name="Proc. Natl. Acad. Sci. U.S.A.">
        <title>Antigenic diversity is generated by distinct evolutionary mechanisms in African trypanosome species.</title>
        <authorList>
            <person name="Jackson A.P."/>
            <person name="Berry A."/>
            <person name="Aslett M."/>
            <person name="Allison H.C."/>
            <person name="Burton P."/>
            <person name="Vavrova-Anderson J."/>
            <person name="Brown R."/>
            <person name="Browne H."/>
            <person name="Corton N."/>
            <person name="Hauser H."/>
            <person name="Gamble J."/>
            <person name="Gilderthorp R."/>
            <person name="Marcello L."/>
            <person name="McQuillan J."/>
            <person name="Otto T.D."/>
            <person name="Quail M.A."/>
            <person name="Sanders M.J."/>
            <person name="van Tonder A."/>
            <person name="Ginger M.L."/>
            <person name="Field M.C."/>
            <person name="Barry J.D."/>
            <person name="Hertz-Fowler C."/>
            <person name="Berriman M."/>
        </authorList>
    </citation>
    <scope>NUCLEOTIDE SEQUENCE</scope>
    <source>
        <strain evidence="9">IL3000</strain>
    </source>
</reference>
<keyword evidence="3 7" id="KW-0853">WD repeat</keyword>
<protein>
    <recommendedName>
        <fullName evidence="8">U3 small nucleolar RNA-associated protein 15 C-terminal domain-containing protein</fullName>
    </recommendedName>
</protein>
<dbReference type="GO" id="GO:0005730">
    <property type="term" value="C:nucleolus"/>
    <property type="evidence" value="ECO:0007669"/>
    <property type="project" value="UniProtKB-SubCell"/>
</dbReference>
<keyword evidence="6" id="KW-0687">Ribonucleoprotein</keyword>
<evidence type="ECO:0000256" key="3">
    <source>
        <dbReference type="ARBA" id="ARBA00022574"/>
    </source>
</evidence>
<dbReference type="GO" id="GO:0006364">
    <property type="term" value="P:rRNA processing"/>
    <property type="evidence" value="ECO:0007669"/>
    <property type="project" value="UniProtKB-KW"/>
</dbReference>
<sequence>MYSKSWALPVKRVPVAQKVDPSVVWNNAHVCYEQKLFGQISCVRYNNSGTALGCVSTNQLSILRVPQTEGVISNDQREKKCFSLRFRDDDKMSIMSVEQRVVVRSTETSFERQFVGHLREVRDAIFLDRHNFATGSDDTTIRLWDIMSECELAVGRAHTDYVRSLENFSPGCFFSGSYDHVVSLWDTRAGFSSPQQTSDQAVSNPIETLLYMSSGLLACAAGDQISLFDTRKGLSSVVTRVSYHTKTVVSLAYSKKYNVLLSGALDQRVKMFSLEQGNLDPVASKRFDNPVTAVAVHPASSEFAVGMATGEVRVMKLDNNSVETREENNQKEYAGRRGHEEVLKVTLDEVRRQLLSYQYNRALRNALYSRNADVVASTLEELLRRGALHVALSGQNDRTIARVVRYALDFIDIPQFCESMIVVLDTIFDIYGSYVGKSTFLHRELMKAHHRLGAVLVNLQRMSGTLGIMELIVNDA</sequence>
<dbReference type="InterPro" id="IPR001680">
    <property type="entry name" value="WD40_rpt"/>
</dbReference>
<dbReference type="InterPro" id="IPR015943">
    <property type="entry name" value="WD40/YVTN_repeat-like_dom_sf"/>
</dbReference>
<evidence type="ECO:0000256" key="2">
    <source>
        <dbReference type="ARBA" id="ARBA00022552"/>
    </source>
</evidence>
<dbReference type="InterPro" id="IPR018983">
    <property type="entry name" value="U3_snoRNA-assocProt_15_C"/>
</dbReference>
<evidence type="ECO:0000256" key="1">
    <source>
        <dbReference type="ARBA" id="ARBA00004604"/>
    </source>
</evidence>
<dbReference type="EMBL" id="HE575321">
    <property type="protein sequence ID" value="CCC91982.1"/>
    <property type="molecule type" value="Genomic_DNA"/>
</dbReference>
<name>G0URH0_TRYCI</name>
<keyword evidence="5" id="KW-0539">Nucleus</keyword>